<evidence type="ECO:0000256" key="1">
    <source>
        <dbReference type="SAM" id="MobiDB-lite"/>
    </source>
</evidence>
<keyword evidence="2" id="KW-0812">Transmembrane</keyword>
<dbReference type="Proteomes" id="UP000325211">
    <property type="component" value="Chromosome"/>
</dbReference>
<dbReference type="EMBL" id="CP029190">
    <property type="protein sequence ID" value="QES51701.1"/>
    <property type="molecule type" value="Genomic_DNA"/>
</dbReference>
<feature type="compositionally biased region" description="Low complexity" evidence="1">
    <location>
        <begin position="78"/>
        <end position="88"/>
    </location>
</feature>
<reference evidence="3 4" key="1">
    <citation type="submission" date="2018-05" db="EMBL/GenBank/DDBJ databases">
        <title>Streptomyces venezuelae.</title>
        <authorList>
            <person name="Kim W."/>
            <person name="Lee N."/>
            <person name="Cho B.-K."/>
        </authorList>
    </citation>
    <scope>NUCLEOTIDE SEQUENCE [LARGE SCALE GENOMIC DNA]</scope>
    <source>
        <strain evidence="3 4">ATCC 21782</strain>
    </source>
</reference>
<feature type="region of interest" description="Disordered" evidence="1">
    <location>
        <begin position="78"/>
        <end position="125"/>
    </location>
</feature>
<evidence type="ECO:0000313" key="4">
    <source>
        <dbReference type="Proteomes" id="UP000325211"/>
    </source>
</evidence>
<keyword evidence="2" id="KW-0472">Membrane</keyword>
<dbReference type="OrthoDB" id="4328110at2"/>
<organism evidence="3 4">
    <name type="scientific">Streptomyces venezuelae</name>
    <dbReference type="NCBI Taxonomy" id="54571"/>
    <lineage>
        <taxon>Bacteria</taxon>
        <taxon>Bacillati</taxon>
        <taxon>Actinomycetota</taxon>
        <taxon>Actinomycetes</taxon>
        <taxon>Kitasatosporales</taxon>
        <taxon>Streptomycetaceae</taxon>
        <taxon>Streptomyces</taxon>
    </lineage>
</organism>
<sequence>MTGQNEHERAFEDDHGFEASLRDLMAQDARSVRPVGAPYPDIVKQGRLERRRRLAVAGAALAVLTLVPAGAFAFSGSGDAAEGDSVAGPSRPGGGDRPVRPVDSPDAPPPAAGPAGPATPGQLADGITMKDAVTGLEKCLAYNLTHPAGSGAPDLGKPEDYRIILAHRATGNDNTPGDGQYIVAVKAEPKETRLICTVKKDDNVGINSSVGGDRTPDSGAVVPDVNGGKLFLQRLSSEGPWRLPYRWGSIGTVDDRVAKVTVSYGGTTVEAALDHGWFAATGILERRVTAAPRIKGFDAQGKEVYDSDKDRSYDKQIP</sequence>
<protein>
    <submittedName>
        <fullName evidence="3">Uncharacterized protein</fullName>
    </submittedName>
</protein>
<proteinExistence type="predicted"/>
<dbReference type="AlphaFoldDB" id="A0A5P2DEM3"/>
<gene>
    <name evidence="3" type="ORF">DEJ50_31465</name>
</gene>
<name>A0A5P2DEM3_STRVZ</name>
<keyword evidence="2" id="KW-1133">Transmembrane helix</keyword>
<evidence type="ECO:0000256" key="2">
    <source>
        <dbReference type="SAM" id="Phobius"/>
    </source>
</evidence>
<evidence type="ECO:0000313" key="3">
    <source>
        <dbReference type="EMBL" id="QES51701.1"/>
    </source>
</evidence>
<feature type="transmembrane region" description="Helical" evidence="2">
    <location>
        <begin position="54"/>
        <end position="74"/>
    </location>
</feature>
<accession>A0A5P2DEM3</accession>